<evidence type="ECO:0000313" key="2">
    <source>
        <dbReference type="EMBL" id="KAJ5195647.1"/>
    </source>
</evidence>
<comment type="caution">
    <text evidence="2">The sequence shown here is derived from an EMBL/GenBank/DDBJ whole genome shotgun (WGS) entry which is preliminary data.</text>
</comment>
<dbReference type="Proteomes" id="UP001150904">
    <property type="component" value="Unassembled WGS sequence"/>
</dbReference>
<dbReference type="AlphaFoldDB" id="A0A9W9JG14"/>
<accession>A0A9W9JG14</accession>
<dbReference type="EMBL" id="JAPQKR010000015">
    <property type="protein sequence ID" value="KAJ5195647.1"/>
    <property type="molecule type" value="Genomic_DNA"/>
</dbReference>
<reference evidence="2" key="1">
    <citation type="submission" date="2022-12" db="EMBL/GenBank/DDBJ databases">
        <authorList>
            <person name="Petersen C."/>
        </authorList>
    </citation>
    <scope>NUCLEOTIDE SEQUENCE</scope>
    <source>
        <strain evidence="2">IBT 15544</strain>
    </source>
</reference>
<protein>
    <submittedName>
        <fullName evidence="2">Uncharacterized protein</fullName>
    </submittedName>
</protein>
<reference evidence="2" key="2">
    <citation type="journal article" date="2023" name="IMA Fungus">
        <title>Comparative genomic study of the Penicillium genus elucidates a diverse pangenome and 15 lateral gene transfer events.</title>
        <authorList>
            <person name="Petersen C."/>
            <person name="Sorensen T."/>
            <person name="Nielsen M.R."/>
            <person name="Sondergaard T.E."/>
            <person name="Sorensen J.L."/>
            <person name="Fitzpatrick D.A."/>
            <person name="Frisvad J.C."/>
            <person name="Nielsen K.L."/>
        </authorList>
    </citation>
    <scope>NUCLEOTIDE SEQUENCE</scope>
    <source>
        <strain evidence="2">IBT 15544</strain>
    </source>
</reference>
<sequence>MARPVRPTVDHPVSPSTAFASSEMFHEGHAPIDRLARTVSIKARRLAPVSAPVAPRDIQATMLAIHPRPQASTGQRERVDKQARRPSVQHAPSKHPALPDPLMGRYKPTNLAKVGLTLSDS</sequence>
<evidence type="ECO:0000313" key="3">
    <source>
        <dbReference type="Proteomes" id="UP001150904"/>
    </source>
</evidence>
<keyword evidence="3" id="KW-1185">Reference proteome</keyword>
<proteinExistence type="predicted"/>
<gene>
    <name evidence="2" type="ORF">N7498_009085</name>
</gene>
<name>A0A9W9JG14_9EURO</name>
<evidence type="ECO:0000256" key="1">
    <source>
        <dbReference type="SAM" id="MobiDB-lite"/>
    </source>
</evidence>
<feature type="region of interest" description="Disordered" evidence="1">
    <location>
        <begin position="64"/>
        <end position="106"/>
    </location>
</feature>
<organism evidence="2 3">
    <name type="scientific">Penicillium cinerascens</name>
    <dbReference type="NCBI Taxonomy" id="70096"/>
    <lineage>
        <taxon>Eukaryota</taxon>
        <taxon>Fungi</taxon>
        <taxon>Dikarya</taxon>
        <taxon>Ascomycota</taxon>
        <taxon>Pezizomycotina</taxon>
        <taxon>Eurotiomycetes</taxon>
        <taxon>Eurotiomycetidae</taxon>
        <taxon>Eurotiales</taxon>
        <taxon>Aspergillaceae</taxon>
        <taxon>Penicillium</taxon>
    </lineage>
</organism>